<accession>A0A1Y3BDP7</accession>
<evidence type="ECO:0000313" key="2">
    <source>
        <dbReference type="EMBL" id="OTF78982.1"/>
    </source>
</evidence>
<name>A0A1Y3BDP7_EURMA</name>
<dbReference type="OrthoDB" id="6421843at2759"/>
<keyword evidence="3" id="KW-1185">Reference proteome</keyword>
<dbReference type="PANTHER" id="PTHR43861">
    <property type="entry name" value="TRANS-ACONITATE 2-METHYLTRANSFERASE-RELATED"/>
    <property type="match status" value="1"/>
</dbReference>
<feature type="domain" description="Methyltransferase" evidence="1">
    <location>
        <begin position="37"/>
        <end position="149"/>
    </location>
</feature>
<keyword evidence="2" id="KW-0489">Methyltransferase</keyword>
<dbReference type="EMBL" id="MUJZ01025458">
    <property type="protein sequence ID" value="OTF78982.1"/>
    <property type="molecule type" value="Genomic_DNA"/>
</dbReference>
<dbReference type="GO" id="GO:0032259">
    <property type="term" value="P:methylation"/>
    <property type="evidence" value="ECO:0007669"/>
    <property type="project" value="UniProtKB-KW"/>
</dbReference>
<dbReference type="InterPro" id="IPR029063">
    <property type="entry name" value="SAM-dependent_MTases_sf"/>
</dbReference>
<dbReference type="AlphaFoldDB" id="A0A1Y3BDP7"/>
<organism evidence="2 3">
    <name type="scientific">Euroglyphus maynei</name>
    <name type="common">Mayne's house dust mite</name>
    <dbReference type="NCBI Taxonomy" id="6958"/>
    <lineage>
        <taxon>Eukaryota</taxon>
        <taxon>Metazoa</taxon>
        <taxon>Ecdysozoa</taxon>
        <taxon>Arthropoda</taxon>
        <taxon>Chelicerata</taxon>
        <taxon>Arachnida</taxon>
        <taxon>Acari</taxon>
        <taxon>Acariformes</taxon>
        <taxon>Sarcoptiformes</taxon>
        <taxon>Astigmata</taxon>
        <taxon>Psoroptidia</taxon>
        <taxon>Analgoidea</taxon>
        <taxon>Pyroglyphidae</taxon>
        <taxon>Pyroglyphinae</taxon>
        <taxon>Euroglyphus</taxon>
    </lineage>
</organism>
<dbReference type="InterPro" id="IPR025714">
    <property type="entry name" value="Methyltranfer_dom"/>
</dbReference>
<protein>
    <submittedName>
        <fullName evidence="2">Methyltransferase-like protein</fullName>
    </submittedName>
</protein>
<evidence type="ECO:0000259" key="1">
    <source>
        <dbReference type="Pfam" id="PF13847"/>
    </source>
</evidence>
<gene>
    <name evidence="2" type="ORF">BLA29_007232</name>
</gene>
<comment type="caution">
    <text evidence="2">The sequence shown here is derived from an EMBL/GenBank/DDBJ whole genome shotgun (WGS) entry which is preliminary data.</text>
</comment>
<dbReference type="PANTHER" id="PTHR43861:SF1">
    <property type="entry name" value="TRANS-ACONITATE 2-METHYLTRANSFERASE"/>
    <property type="match status" value="1"/>
</dbReference>
<evidence type="ECO:0000313" key="3">
    <source>
        <dbReference type="Proteomes" id="UP000194236"/>
    </source>
</evidence>
<dbReference type="Proteomes" id="UP000194236">
    <property type="component" value="Unassembled WGS sequence"/>
</dbReference>
<dbReference type="GO" id="GO:0008168">
    <property type="term" value="F:methyltransferase activity"/>
    <property type="evidence" value="ECO:0007669"/>
    <property type="project" value="UniProtKB-KW"/>
</dbReference>
<sequence>MEFDPSKYSKTSFDSLGPATKLIRIIQKQNIDVNQPLRIVDLGCGPGNSTQLLTESFPRSTIIGLDVAPEMIEHAQKNYSNERCNFYVQDLNVPFDEWKSTIRDLFRTKTVDIIFSNYALQWIFDPFILGDSIRRILTPKTGLLVANILYSDILSVVDPNDQRECSMLEQYLRFPNEQQFISNWIFGLKNRAHLNDIWIHYWQPRSVYPERYYNECM</sequence>
<proteinExistence type="predicted"/>
<dbReference type="SUPFAM" id="SSF53335">
    <property type="entry name" value="S-adenosyl-L-methionine-dependent methyltransferases"/>
    <property type="match status" value="1"/>
</dbReference>
<keyword evidence="2" id="KW-0808">Transferase</keyword>
<dbReference type="Gene3D" id="3.40.50.150">
    <property type="entry name" value="Vaccinia Virus protein VP39"/>
    <property type="match status" value="1"/>
</dbReference>
<reference evidence="2 3" key="1">
    <citation type="submission" date="2017-03" db="EMBL/GenBank/DDBJ databases">
        <title>Genome Survey of Euroglyphus maynei.</title>
        <authorList>
            <person name="Arlian L.G."/>
            <person name="Morgan M.S."/>
            <person name="Rider S.D."/>
        </authorList>
    </citation>
    <scope>NUCLEOTIDE SEQUENCE [LARGE SCALE GENOMIC DNA]</scope>
    <source>
        <strain evidence="2">Arlian Lab</strain>
        <tissue evidence="2">Whole body</tissue>
    </source>
</reference>
<dbReference type="CDD" id="cd02440">
    <property type="entry name" value="AdoMet_MTases"/>
    <property type="match status" value="1"/>
</dbReference>
<dbReference type="Pfam" id="PF13847">
    <property type="entry name" value="Methyltransf_31"/>
    <property type="match status" value="1"/>
</dbReference>